<dbReference type="OrthoDB" id="5958007at2759"/>
<reference evidence="1" key="1">
    <citation type="submission" date="2020-04" db="EMBL/GenBank/DDBJ databases">
        <authorList>
            <person name="Alioto T."/>
            <person name="Alioto T."/>
            <person name="Gomez Garrido J."/>
        </authorList>
    </citation>
    <scope>NUCLEOTIDE SEQUENCE</scope>
    <source>
        <strain evidence="1">A484AB</strain>
    </source>
</reference>
<evidence type="ECO:0000313" key="1">
    <source>
        <dbReference type="EMBL" id="CAB3992871.1"/>
    </source>
</evidence>
<dbReference type="EMBL" id="CACRXK020002140">
    <property type="protein sequence ID" value="CAB3992871.1"/>
    <property type="molecule type" value="Genomic_DNA"/>
</dbReference>
<dbReference type="AlphaFoldDB" id="A0A6S7HAG6"/>
<comment type="caution">
    <text evidence="1">The sequence shown here is derived from an EMBL/GenBank/DDBJ whole genome shotgun (WGS) entry which is preliminary data.</text>
</comment>
<protein>
    <submittedName>
        <fullName evidence="1">Uncharacterized protein</fullName>
    </submittedName>
</protein>
<gene>
    <name evidence="1" type="ORF">PACLA_8A011777</name>
</gene>
<keyword evidence="2" id="KW-1185">Reference proteome</keyword>
<name>A0A6S7HAG6_PARCT</name>
<evidence type="ECO:0000313" key="2">
    <source>
        <dbReference type="Proteomes" id="UP001152795"/>
    </source>
</evidence>
<sequence>MMFHIQDILCHRLGQTTITLLSGDTDVFVCLLYHLSINWLHQDLTELWLIRNSGVKRSILPLHEICTTLGRDLLKCLPALHALTGCDTTSKISTKLSALNTIRKRDDASLILNFDCPPPMTDSAIELAELFLVKCLKPSTELETFDELRLAAFDSNSLKLDFEKTVCTSTNARKHIQRSYYQMQLWIQAPFRDASLLMNAESYGFERIYGVLLPEIVISKPDSLPDPCKCGKCARQNVCPCRVAGIKCCKYCKCKSGEDCKNPITE</sequence>
<dbReference type="Proteomes" id="UP001152795">
    <property type="component" value="Unassembled WGS sequence"/>
</dbReference>
<organism evidence="1 2">
    <name type="scientific">Paramuricea clavata</name>
    <name type="common">Red gorgonian</name>
    <name type="synonym">Violescent sea-whip</name>
    <dbReference type="NCBI Taxonomy" id="317549"/>
    <lineage>
        <taxon>Eukaryota</taxon>
        <taxon>Metazoa</taxon>
        <taxon>Cnidaria</taxon>
        <taxon>Anthozoa</taxon>
        <taxon>Octocorallia</taxon>
        <taxon>Malacalcyonacea</taxon>
        <taxon>Plexauridae</taxon>
        <taxon>Paramuricea</taxon>
    </lineage>
</organism>
<proteinExistence type="predicted"/>
<accession>A0A6S7HAG6</accession>